<keyword evidence="3" id="KW-1185">Reference proteome</keyword>
<comment type="caution">
    <text evidence="2">The sequence shown here is derived from an EMBL/GenBank/DDBJ whole genome shotgun (WGS) entry which is preliminary data.</text>
</comment>
<organism evidence="2 3">
    <name type="scientific">Kribbella sancticallisti</name>
    <dbReference type="NCBI Taxonomy" id="460087"/>
    <lineage>
        <taxon>Bacteria</taxon>
        <taxon>Bacillati</taxon>
        <taxon>Actinomycetota</taxon>
        <taxon>Actinomycetes</taxon>
        <taxon>Propionibacteriales</taxon>
        <taxon>Kribbellaceae</taxon>
        <taxon>Kribbella</taxon>
    </lineage>
</organism>
<dbReference type="RefSeq" id="WP_344208475.1">
    <property type="nucleotide sequence ID" value="NZ_BAAAOS010000001.1"/>
</dbReference>
<dbReference type="InterPro" id="IPR005475">
    <property type="entry name" value="Transketolase-like_Pyr-bd"/>
</dbReference>
<proteinExistence type="predicted"/>
<protein>
    <submittedName>
        <fullName evidence="2">Transketolase family protein</fullName>
    </submittedName>
</protein>
<reference evidence="2 3" key="1">
    <citation type="journal article" date="2019" name="Int. J. Syst. Evol. Microbiol.">
        <title>The Global Catalogue of Microorganisms (GCM) 10K type strain sequencing project: providing services to taxonomists for standard genome sequencing and annotation.</title>
        <authorList>
            <consortium name="The Broad Institute Genomics Platform"/>
            <consortium name="The Broad Institute Genome Sequencing Center for Infectious Disease"/>
            <person name="Wu L."/>
            <person name="Ma J."/>
        </authorList>
    </citation>
    <scope>NUCLEOTIDE SEQUENCE [LARGE SCALE GENOMIC DNA]</scope>
    <source>
        <strain evidence="2 3">JCM 14969</strain>
    </source>
</reference>
<dbReference type="PANTHER" id="PTHR43825">
    <property type="entry name" value="PYRUVATE DEHYDROGENASE E1 COMPONENT"/>
    <property type="match status" value="1"/>
</dbReference>
<evidence type="ECO:0000313" key="2">
    <source>
        <dbReference type="EMBL" id="GAA1550958.1"/>
    </source>
</evidence>
<dbReference type="Pfam" id="PF02780">
    <property type="entry name" value="Transketolase_C"/>
    <property type="match status" value="1"/>
</dbReference>
<dbReference type="PANTHER" id="PTHR43825:SF1">
    <property type="entry name" value="TRANSKETOLASE-LIKE PYRIMIDINE-BINDING DOMAIN-CONTAINING PROTEIN"/>
    <property type="match status" value="1"/>
</dbReference>
<gene>
    <name evidence="2" type="ORF">GCM10009789_00880</name>
</gene>
<feature type="domain" description="Transketolase-like pyrimidine-binding" evidence="1">
    <location>
        <begin position="23"/>
        <end position="188"/>
    </location>
</feature>
<dbReference type="SUPFAM" id="SSF52922">
    <property type="entry name" value="TK C-terminal domain-like"/>
    <property type="match status" value="1"/>
</dbReference>
<sequence>MIESTPVHPVAGVRPAADPPALFDCRKAFADELATLARTDERVVAVCNDSVGSSNLAGFRDEFPDRLVNVGIAEQNMVGVAAGLANGGLIPFVCAAAPFLTGRALEQIKADIAYADRHVVLCGMSPGVAYGQLGPTHHSIEDLSWLRAIANLPIVVPADPEQTRAAVRWALSTDGPGYLRVSRTPVPELFAPGTPFEPGRFLQLTEGEDVTLIAAGTLVWRAAEAAAVLRAEGISARVLAAPFVEPLDQAAVVAAARETRGIVTVEEATVSGGLGAAVAGVVSRYSPARVRSLGIPGVFAPTGDAEFLLDHFGLTAGGIAESARQVLADAGR</sequence>
<dbReference type="SMART" id="SM00861">
    <property type="entry name" value="Transket_pyr"/>
    <property type="match status" value="1"/>
</dbReference>
<evidence type="ECO:0000313" key="3">
    <source>
        <dbReference type="Proteomes" id="UP001500393"/>
    </source>
</evidence>
<evidence type="ECO:0000259" key="1">
    <source>
        <dbReference type="SMART" id="SM00861"/>
    </source>
</evidence>
<dbReference type="CDD" id="cd07033">
    <property type="entry name" value="TPP_PYR_DXS_TK_like"/>
    <property type="match status" value="1"/>
</dbReference>
<dbReference type="InterPro" id="IPR051157">
    <property type="entry name" value="PDH/Transketolase"/>
</dbReference>
<dbReference type="EMBL" id="BAAAOS010000001">
    <property type="protein sequence ID" value="GAA1550958.1"/>
    <property type="molecule type" value="Genomic_DNA"/>
</dbReference>
<dbReference type="Gene3D" id="3.40.50.920">
    <property type="match status" value="1"/>
</dbReference>
<dbReference type="Pfam" id="PF02779">
    <property type="entry name" value="Transket_pyr"/>
    <property type="match status" value="1"/>
</dbReference>
<name>A0ABN2C473_9ACTN</name>
<dbReference type="Gene3D" id="3.40.50.970">
    <property type="match status" value="1"/>
</dbReference>
<dbReference type="Proteomes" id="UP001500393">
    <property type="component" value="Unassembled WGS sequence"/>
</dbReference>
<dbReference type="InterPro" id="IPR009014">
    <property type="entry name" value="Transketo_C/PFOR_II"/>
</dbReference>
<dbReference type="InterPro" id="IPR033248">
    <property type="entry name" value="Transketolase_C"/>
</dbReference>
<accession>A0ABN2C473</accession>
<dbReference type="InterPro" id="IPR029061">
    <property type="entry name" value="THDP-binding"/>
</dbReference>
<dbReference type="SUPFAM" id="SSF52518">
    <property type="entry name" value="Thiamin diphosphate-binding fold (THDP-binding)"/>
    <property type="match status" value="1"/>
</dbReference>